<reference evidence="1 2" key="1">
    <citation type="submission" date="2016-10" db="EMBL/GenBank/DDBJ databases">
        <authorList>
            <person name="de Groot N.N."/>
        </authorList>
    </citation>
    <scope>NUCLEOTIDE SEQUENCE [LARGE SCALE GENOMIC DNA]</scope>
    <source>
        <strain evidence="1 2">GAS232</strain>
    </source>
</reference>
<evidence type="ECO:0000313" key="2">
    <source>
        <dbReference type="Proteomes" id="UP000182427"/>
    </source>
</evidence>
<name>A0A1G7NR64_9BACT</name>
<organism evidence="1 2">
    <name type="scientific">Terriglobus roseus</name>
    <dbReference type="NCBI Taxonomy" id="392734"/>
    <lineage>
        <taxon>Bacteria</taxon>
        <taxon>Pseudomonadati</taxon>
        <taxon>Acidobacteriota</taxon>
        <taxon>Terriglobia</taxon>
        <taxon>Terriglobales</taxon>
        <taxon>Acidobacteriaceae</taxon>
        <taxon>Terriglobus</taxon>
    </lineage>
</organism>
<keyword evidence="2" id="KW-1185">Reference proteome</keyword>
<protein>
    <submittedName>
        <fullName evidence="1">Uncharacterized protein</fullName>
    </submittedName>
</protein>
<gene>
    <name evidence="1" type="ORF">SAMN05444167_3240</name>
</gene>
<dbReference type="AlphaFoldDB" id="A0A1G7NR64"/>
<sequence length="249" mass="27239">MACSESSVSNPMTQASQQGMQWFTDYTKMNLQMAQTATQMLTPVMSAWMSWYQSLLPSQLSDLTKSTSDTLMSMAKSAMCDIPSTTCPPKCACDIDWSAYPGEIRKSTVKIRNTSKDSIEYTFVGKPFSHCGKALDLIPEINTQSVTAAPGETVSVVIGVTVGEQFQSGVAYESEVLVRGKYERCIKIKLSVACGCDDACSFDQGDIPYRVRPDNWYKHFQCSEPCFEAIQPGRTTTGVNGTDVAGVKS</sequence>
<evidence type="ECO:0000313" key="1">
    <source>
        <dbReference type="EMBL" id="SDF76568.1"/>
    </source>
</evidence>
<dbReference type="Proteomes" id="UP000182427">
    <property type="component" value="Chromosome I"/>
</dbReference>
<proteinExistence type="predicted"/>
<dbReference type="EMBL" id="LT629690">
    <property type="protein sequence ID" value="SDF76568.1"/>
    <property type="molecule type" value="Genomic_DNA"/>
</dbReference>
<accession>A0A1G7NR64</accession>